<dbReference type="RefSeq" id="WP_112862674.1">
    <property type="nucleotide sequence ID" value="NZ_UAQP01000014.1"/>
</dbReference>
<keyword evidence="1 4" id="KW-0732">Signal</keyword>
<dbReference type="EC" id="3.2.1.55" evidence="4"/>
<reference evidence="6 7" key="1">
    <citation type="submission" date="2018-06" db="EMBL/GenBank/DDBJ databases">
        <authorList>
            <consortium name="Pathogen Informatics"/>
            <person name="Doyle S."/>
        </authorList>
    </citation>
    <scope>NUCLEOTIDE SEQUENCE [LARGE SCALE GENOMIC DNA]</scope>
    <source>
        <strain evidence="6 7">NCTC11166</strain>
    </source>
</reference>
<feature type="region of interest" description="Disordered" evidence="5">
    <location>
        <begin position="125"/>
        <end position="148"/>
    </location>
</feature>
<organism evidence="6 7">
    <name type="scientific">Brevundimonas vesicularis</name>
    <name type="common">Pseudomonas vesicularis</name>
    <dbReference type="NCBI Taxonomy" id="41276"/>
    <lineage>
        <taxon>Bacteria</taxon>
        <taxon>Pseudomonadati</taxon>
        <taxon>Pseudomonadota</taxon>
        <taxon>Alphaproteobacteria</taxon>
        <taxon>Caulobacterales</taxon>
        <taxon>Caulobacteraceae</taxon>
        <taxon>Brevundimonas</taxon>
    </lineage>
</organism>
<gene>
    <name evidence="6" type="ORF">NCTC11166_01862</name>
</gene>
<protein>
    <recommendedName>
        <fullName evidence="4">Alpha-L-arabinofuranosidase</fullName>
        <ecNumber evidence="4">3.2.1.55</ecNumber>
    </recommendedName>
</protein>
<proteinExistence type="inferred from homology"/>
<comment type="catalytic activity">
    <reaction evidence="4">
        <text>Hydrolysis of terminal non-reducing alpha-L-arabinofuranoside residues in alpha-L-arabinosides.</text>
        <dbReference type="EC" id="3.2.1.55"/>
    </reaction>
</comment>
<dbReference type="AlphaFoldDB" id="A0A2X1CJV1"/>
<evidence type="ECO:0000256" key="2">
    <source>
        <dbReference type="ARBA" id="ARBA00022801"/>
    </source>
</evidence>
<dbReference type="Pfam" id="PF03664">
    <property type="entry name" value="Glyco_hydro_62"/>
    <property type="match status" value="1"/>
</dbReference>
<evidence type="ECO:0000256" key="4">
    <source>
        <dbReference type="RuleBase" id="RU368117"/>
    </source>
</evidence>
<dbReference type="InterPro" id="IPR005193">
    <property type="entry name" value="GH62_arabinosidase"/>
</dbReference>
<evidence type="ECO:0000256" key="1">
    <source>
        <dbReference type="ARBA" id="ARBA00022729"/>
    </source>
</evidence>
<comment type="function">
    <text evidence="4">Involved in the degradation of xylan and is a key enzyme in the complete degradation of the plant cell wall. It has a specific arabinofuranose-debranching activity on xylan from gramineae. Acts synergistically with the xylanases and binds specifically to xylan. From small arabinoxylo-oligosides (ranging from arabinoxylotriose to arabinoxylohexaose), it liberates arabinose and, after prolonged incubation, the purified enzyme exhibits some xylanolytic activity as well.</text>
</comment>
<keyword evidence="3 4" id="KW-0326">Glycosidase</keyword>
<evidence type="ECO:0000313" key="6">
    <source>
        <dbReference type="EMBL" id="SPU54481.1"/>
    </source>
</evidence>
<name>A0A2X1CJV1_BREVE</name>
<feature type="compositionally biased region" description="Basic and acidic residues" evidence="5">
    <location>
        <begin position="133"/>
        <end position="148"/>
    </location>
</feature>
<dbReference type="GO" id="GO:0005576">
    <property type="term" value="C:extracellular region"/>
    <property type="evidence" value="ECO:0007669"/>
    <property type="project" value="UniProtKB-SubCell"/>
</dbReference>
<dbReference type="GO" id="GO:0046556">
    <property type="term" value="F:alpha-L-arabinofuranosidase activity"/>
    <property type="evidence" value="ECO:0007669"/>
    <property type="project" value="UniProtKB-UniRule"/>
</dbReference>
<evidence type="ECO:0000256" key="5">
    <source>
        <dbReference type="SAM" id="MobiDB-lite"/>
    </source>
</evidence>
<dbReference type="EMBL" id="UAQP01000014">
    <property type="protein sequence ID" value="SPU54481.1"/>
    <property type="molecule type" value="Genomic_DNA"/>
</dbReference>
<evidence type="ECO:0000313" key="7">
    <source>
        <dbReference type="Proteomes" id="UP000251186"/>
    </source>
</evidence>
<dbReference type="GO" id="GO:0046373">
    <property type="term" value="P:L-arabinose metabolic process"/>
    <property type="evidence" value="ECO:0007669"/>
    <property type="project" value="UniProtKB-UniRule"/>
</dbReference>
<sequence>MAAKLKVFTWSDGFHAFTVATSSRPKALEAWGSKQDLFATGLASQLSGGPDYEAALASPGEMIERGLAIDVGKIGKAKPAKSRGPSKAKAAKIEKLQAALADLDERHQAVMADFEEQQAALSQARQEAEATYETDRKSLAADLKKAKA</sequence>
<dbReference type="GO" id="GO:0045493">
    <property type="term" value="P:xylan catabolic process"/>
    <property type="evidence" value="ECO:0007669"/>
    <property type="project" value="UniProtKB-UniRule"/>
</dbReference>
<comment type="similarity">
    <text evidence="4">Belongs to the glycosyl hydrolase 62 family.</text>
</comment>
<accession>A0A2X1CJV1</accession>
<dbReference type="Proteomes" id="UP000251186">
    <property type="component" value="Unassembled WGS sequence"/>
</dbReference>
<keyword evidence="4" id="KW-0964">Secreted</keyword>
<comment type="subcellular location">
    <subcellularLocation>
        <location evidence="4">Secreted</location>
    </subcellularLocation>
</comment>
<evidence type="ECO:0000256" key="3">
    <source>
        <dbReference type="ARBA" id="ARBA00023295"/>
    </source>
</evidence>
<keyword evidence="2 4" id="KW-0378">Hydrolase</keyword>